<organism evidence="21 22">
    <name type="scientific">Aeromonas salmonicida (strain A449)</name>
    <dbReference type="NCBI Taxonomy" id="382245"/>
    <lineage>
        <taxon>Bacteria</taxon>
        <taxon>Pseudomonadati</taxon>
        <taxon>Pseudomonadota</taxon>
        <taxon>Gammaproteobacteria</taxon>
        <taxon>Aeromonadales</taxon>
        <taxon>Aeromonadaceae</taxon>
        <taxon>Aeromonas</taxon>
    </lineage>
</organism>
<dbReference type="GO" id="GO:0047405">
    <property type="term" value="F:pyrimidine-5'-nucleotide nucleosidase activity"/>
    <property type="evidence" value="ECO:0007669"/>
    <property type="project" value="UniProtKB-EC"/>
</dbReference>
<dbReference type="EC" id="3.2.2.10" evidence="12"/>
<evidence type="ECO:0000256" key="13">
    <source>
        <dbReference type="ARBA" id="ARBA00073719"/>
    </source>
</evidence>
<evidence type="ECO:0000256" key="4">
    <source>
        <dbReference type="ARBA" id="ARBA00022801"/>
    </source>
</evidence>
<evidence type="ECO:0000256" key="7">
    <source>
        <dbReference type="ARBA" id="ARBA00050647"/>
    </source>
</evidence>
<evidence type="ECO:0000256" key="3">
    <source>
        <dbReference type="ARBA" id="ARBA00011985"/>
    </source>
</evidence>
<dbReference type="PANTHER" id="PTHR43393">
    <property type="entry name" value="CYTOKININ RIBOSIDE 5'-MONOPHOSPHATE PHOSPHORIBOHYDROLASE"/>
    <property type="match status" value="1"/>
</dbReference>
<protein>
    <recommendedName>
        <fullName evidence="13">Pyrimidine/purine nucleotide 5'-monophosphate nucleosidase</fullName>
        <ecNumber evidence="12">3.2.2.10</ecNumber>
        <ecNumber evidence="3">3.2.2.4</ecNumber>
    </recommendedName>
    <alternativeName>
        <fullName evidence="5">AMP nucleosidase</fullName>
    </alternativeName>
    <alternativeName>
        <fullName evidence="16">CMP nucleosidase</fullName>
    </alternativeName>
    <alternativeName>
        <fullName evidence="15">GMP nucleosidase</fullName>
    </alternativeName>
    <alternativeName>
        <fullName evidence="17">IMP nucleosidase</fullName>
    </alternativeName>
    <alternativeName>
        <fullName evidence="18">UMP nucleosidase</fullName>
    </alternativeName>
    <alternativeName>
        <fullName evidence="14">dTMP nucleosidase</fullName>
    </alternativeName>
</protein>
<evidence type="ECO:0000256" key="17">
    <source>
        <dbReference type="ARBA" id="ARBA00083539"/>
    </source>
</evidence>
<dbReference type="InterPro" id="IPR052341">
    <property type="entry name" value="LOG_family_nucleotidases"/>
</dbReference>
<dbReference type="InterPro" id="IPR021826">
    <property type="entry name" value="PpnN_C"/>
</dbReference>
<dbReference type="GO" id="GO:0008714">
    <property type="term" value="F:AMP nucleosidase activity"/>
    <property type="evidence" value="ECO:0007669"/>
    <property type="project" value="UniProtKB-EC"/>
</dbReference>
<dbReference type="GO" id="GO:0005829">
    <property type="term" value="C:cytosol"/>
    <property type="evidence" value="ECO:0007669"/>
    <property type="project" value="TreeGrafter"/>
</dbReference>
<evidence type="ECO:0000259" key="20">
    <source>
        <dbReference type="Pfam" id="PF14793"/>
    </source>
</evidence>
<evidence type="ECO:0000256" key="12">
    <source>
        <dbReference type="ARBA" id="ARBA00066754"/>
    </source>
</evidence>
<comment type="catalytic activity">
    <reaction evidence="7">
        <text>UMP + H2O = D-ribose 5-phosphate + uracil</text>
        <dbReference type="Rhea" id="RHEA:52704"/>
        <dbReference type="ChEBI" id="CHEBI:15377"/>
        <dbReference type="ChEBI" id="CHEBI:17568"/>
        <dbReference type="ChEBI" id="CHEBI:57865"/>
        <dbReference type="ChEBI" id="CHEBI:78346"/>
    </reaction>
</comment>
<comment type="catalytic activity">
    <reaction evidence="11">
        <text>a pyrimidine ribonucleoside 5'-phosphate + H2O = a pyrimidine nucleobase + D-ribose 5-phosphate</text>
        <dbReference type="Rhea" id="RHEA:13425"/>
        <dbReference type="ChEBI" id="CHEBI:15377"/>
        <dbReference type="ChEBI" id="CHEBI:26432"/>
        <dbReference type="ChEBI" id="CHEBI:78346"/>
        <dbReference type="ChEBI" id="CHEBI:138238"/>
        <dbReference type="EC" id="3.2.2.10"/>
    </reaction>
</comment>
<name>A4SQK2_AERS4</name>
<dbReference type="eggNOG" id="COG1611">
    <property type="taxonomic scope" value="Bacteria"/>
</dbReference>
<reference evidence="22" key="1">
    <citation type="journal article" date="2008" name="BMC Genomics">
        <title>The genome of Aeromonas salmonicida subsp. salmonicida A449: insights into the evolution of a fish pathogen.</title>
        <authorList>
            <person name="Reith M.E."/>
            <person name="Singh R.K."/>
            <person name="Curtis B."/>
            <person name="Boyd J.M."/>
            <person name="Bouevitch A."/>
            <person name="Kimball J."/>
            <person name="Munholland J."/>
            <person name="Murphy C."/>
            <person name="Sarty D."/>
            <person name="Williams J."/>
            <person name="Nash J.H."/>
            <person name="Johnson S.C."/>
            <person name="Brown L.L."/>
        </authorList>
    </citation>
    <scope>NUCLEOTIDE SEQUENCE [LARGE SCALE GENOMIC DNA]</scope>
    <source>
        <strain evidence="22">A449</strain>
    </source>
</reference>
<feature type="domain" description="Pyrimidine/purine nucleotide 5'-monophosphate nucleosidase C-terminal" evidence="19">
    <location>
        <begin position="380"/>
        <end position="500"/>
    </location>
</feature>
<dbReference type="Pfam" id="PF14793">
    <property type="entry name" value="DUF4478"/>
    <property type="match status" value="1"/>
</dbReference>
<dbReference type="Gene3D" id="3.40.50.450">
    <property type="match status" value="1"/>
</dbReference>
<evidence type="ECO:0000256" key="1">
    <source>
        <dbReference type="ARBA" id="ARBA00000274"/>
    </source>
</evidence>
<evidence type="ECO:0000259" key="19">
    <source>
        <dbReference type="Pfam" id="PF11892"/>
    </source>
</evidence>
<evidence type="ECO:0000313" key="22">
    <source>
        <dbReference type="Proteomes" id="UP000000225"/>
    </source>
</evidence>
<evidence type="ECO:0000256" key="9">
    <source>
        <dbReference type="ARBA" id="ARBA00052113"/>
    </source>
</evidence>
<keyword evidence="4" id="KW-0378">Hydrolase</keyword>
<dbReference type="SUPFAM" id="SSF102405">
    <property type="entry name" value="MCP/YpsA-like"/>
    <property type="match status" value="1"/>
</dbReference>
<evidence type="ECO:0000256" key="18">
    <source>
        <dbReference type="ARBA" id="ARBA00083890"/>
    </source>
</evidence>
<dbReference type="AlphaFoldDB" id="A4SQK2"/>
<proteinExistence type="inferred from homology"/>
<dbReference type="FunFam" id="3.30.1850.10:FF:000001">
    <property type="entry name" value="LOG family protein YgdH"/>
    <property type="match status" value="1"/>
</dbReference>
<dbReference type="HOGENOM" id="CLU_047550_0_0_6"/>
<comment type="catalytic activity">
    <reaction evidence="6">
        <text>dTMP + H2O = 2-deoxy-D-ribose 5-phosphate + thymine</text>
        <dbReference type="Rhea" id="RHEA:52712"/>
        <dbReference type="ChEBI" id="CHEBI:15377"/>
        <dbReference type="ChEBI" id="CHEBI:17821"/>
        <dbReference type="ChEBI" id="CHEBI:62877"/>
        <dbReference type="ChEBI" id="CHEBI:63528"/>
    </reaction>
</comment>
<dbReference type="Gene3D" id="3.30.1850.10">
    <property type="entry name" value="MoCo carrier protein-like"/>
    <property type="match status" value="1"/>
</dbReference>
<dbReference type="Pfam" id="PF11892">
    <property type="entry name" value="PpnN_C"/>
    <property type="match status" value="1"/>
</dbReference>
<dbReference type="InterPro" id="IPR049788">
    <property type="entry name" value="PpnN"/>
</dbReference>
<comment type="catalytic activity">
    <reaction evidence="8">
        <text>GMP + H2O = guanine + D-ribose 5-phosphate</text>
        <dbReference type="Rhea" id="RHEA:52708"/>
        <dbReference type="ChEBI" id="CHEBI:15377"/>
        <dbReference type="ChEBI" id="CHEBI:16235"/>
        <dbReference type="ChEBI" id="CHEBI:58115"/>
        <dbReference type="ChEBI" id="CHEBI:78346"/>
    </reaction>
</comment>
<sequence>MAAKKAANALLPYSPALPLTSTIKFKGCHMASCFLPREKHNDNKRVKGELMITHINPVGSMDLLSQLEVDRLKQTASSDIYQLFRNCSLAVLNSGSHTDSSKEILERFKSFDIHVIRRERGVKLELFNAPEHAFVDGEIIRGIQEHLFSVLRDILYVSTQLESNRLVNLTSSTHITNVVFAILRNAKAILPGADPNLVVCWGGHSINPIEYQYTREVGSELGLRELNICTGCGPGAMEGPMKGGAVGHAKQRVRNGRYIGLTEPSIIAAEPPNPIVNELVILPDIEKRLEAFVRLGHGIIIFPGGVGTAEELLYLLGIMMHPANERQPMPIILTGPKESADYFRAIDDFVKATLGEPATSLYRIIVGDAPEVARVMKEAMPKIREYRKSVGDAYSFNWSLKIEPEFQLPFEPDHANMASLDLHRNQPPQLLAANLRRAFSGIVAGNVKEGGIRAIEKKGPFKLHGDKELMHLMDKLLESFVKQQRMKLPGTQYVPCYEIVR</sequence>
<evidence type="ECO:0000256" key="16">
    <source>
        <dbReference type="ARBA" id="ARBA00082596"/>
    </source>
</evidence>
<evidence type="ECO:0000256" key="15">
    <source>
        <dbReference type="ARBA" id="ARBA00082430"/>
    </source>
</evidence>
<comment type="catalytic activity">
    <reaction evidence="9">
        <text>IMP + H2O = hypoxanthine + D-ribose 5-phosphate</text>
        <dbReference type="Rhea" id="RHEA:20469"/>
        <dbReference type="ChEBI" id="CHEBI:15377"/>
        <dbReference type="ChEBI" id="CHEBI:17368"/>
        <dbReference type="ChEBI" id="CHEBI:58053"/>
        <dbReference type="ChEBI" id="CHEBI:78346"/>
    </reaction>
</comment>
<dbReference type="EC" id="3.2.2.4" evidence="3"/>
<dbReference type="EMBL" id="CP000644">
    <property type="protein sequence ID" value="ABO91174.1"/>
    <property type="molecule type" value="Genomic_DNA"/>
</dbReference>
<evidence type="ECO:0000256" key="2">
    <source>
        <dbReference type="ARBA" id="ARBA00006763"/>
    </source>
</evidence>
<feature type="domain" description="Pyrimidine/purine nucleotide 5'-monophosphate nucleosidase N-terminal" evidence="20">
    <location>
        <begin position="54"/>
        <end position="160"/>
    </location>
</feature>
<dbReference type="STRING" id="29491.GCA_000820065_03561"/>
<dbReference type="InterPro" id="IPR027820">
    <property type="entry name" value="PpnN_N"/>
</dbReference>
<evidence type="ECO:0000256" key="8">
    <source>
        <dbReference type="ARBA" id="ARBA00051083"/>
    </source>
</evidence>
<evidence type="ECO:0000256" key="11">
    <source>
        <dbReference type="ARBA" id="ARBA00052586"/>
    </source>
</evidence>
<comment type="similarity">
    <text evidence="2">Belongs to the LOG family.</text>
</comment>
<dbReference type="NCBIfam" id="NF038390">
    <property type="entry name" value="Nsidase_PpnN"/>
    <property type="match status" value="1"/>
</dbReference>
<comment type="catalytic activity">
    <reaction evidence="10">
        <text>CMP + H2O = cytosine + D-ribose 5-phosphate</text>
        <dbReference type="Rhea" id="RHEA:30075"/>
        <dbReference type="ChEBI" id="CHEBI:15377"/>
        <dbReference type="ChEBI" id="CHEBI:16040"/>
        <dbReference type="ChEBI" id="CHEBI:60377"/>
        <dbReference type="ChEBI" id="CHEBI:78346"/>
        <dbReference type="EC" id="3.2.2.10"/>
    </reaction>
</comment>
<evidence type="ECO:0000256" key="10">
    <source>
        <dbReference type="ARBA" id="ARBA00052189"/>
    </source>
</evidence>
<evidence type="ECO:0000256" key="14">
    <source>
        <dbReference type="ARBA" id="ARBA00078101"/>
    </source>
</evidence>
<dbReference type="Proteomes" id="UP000000225">
    <property type="component" value="Chromosome"/>
</dbReference>
<evidence type="ECO:0000256" key="5">
    <source>
        <dbReference type="ARBA" id="ARBA00031983"/>
    </source>
</evidence>
<evidence type="ECO:0000313" key="21">
    <source>
        <dbReference type="EMBL" id="ABO91174.1"/>
    </source>
</evidence>
<dbReference type="KEGG" id="asa:ASA_3181"/>
<dbReference type="FunFam" id="3.40.50.450:FF:000007">
    <property type="entry name" value="LOG family protein ygdH"/>
    <property type="match status" value="1"/>
</dbReference>
<dbReference type="InterPro" id="IPR031100">
    <property type="entry name" value="LOG_fam"/>
</dbReference>
<evidence type="ECO:0000256" key="6">
    <source>
        <dbReference type="ARBA" id="ARBA00050093"/>
    </source>
</evidence>
<accession>A4SQK2</accession>
<dbReference type="InterPro" id="IPR037153">
    <property type="entry name" value="PpnN-like_sf"/>
</dbReference>
<gene>
    <name evidence="21" type="ordered locus">ASA_3181</name>
</gene>
<comment type="catalytic activity">
    <reaction evidence="1">
        <text>AMP + H2O = D-ribose 5-phosphate + adenine</text>
        <dbReference type="Rhea" id="RHEA:20129"/>
        <dbReference type="ChEBI" id="CHEBI:15377"/>
        <dbReference type="ChEBI" id="CHEBI:16708"/>
        <dbReference type="ChEBI" id="CHEBI:78346"/>
        <dbReference type="ChEBI" id="CHEBI:456215"/>
        <dbReference type="EC" id="3.2.2.4"/>
    </reaction>
</comment>
<dbReference type="Pfam" id="PF03641">
    <property type="entry name" value="Lysine_decarbox"/>
    <property type="match status" value="1"/>
</dbReference>
<dbReference type="PANTHER" id="PTHR43393:SF1">
    <property type="entry name" value="PYRIMIDINE_PURINE NUCLEOTIDE 5'-MONOPHOSPHATE NUCLEOSIDASE"/>
    <property type="match status" value="1"/>
</dbReference>